<sequence>MDRRGRKTRDRGLMRAGLLALAGMYTITAVWMLFFPHSFYRDFPGLGRHWVSPLGPYNEHLVTDLGGALLGVSAALWLAAVLLERNLTLVVLVLTLVQSTSHFVYHLRHLHALPAVDSLLGQATLAVPMVLVLFVFCLVRRADGSGSDRRGVPK</sequence>
<evidence type="ECO:0000256" key="1">
    <source>
        <dbReference type="SAM" id="Phobius"/>
    </source>
</evidence>
<accession>A0A370GNQ3</accession>
<keyword evidence="3" id="KW-1185">Reference proteome</keyword>
<feature type="transmembrane region" description="Helical" evidence="1">
    <location>
        <begin position="61"/>
        <end position="80"/>
    </location>
</feature>
<proteinExistence type="predicted"/>
<dbReference type="OrthoDB" id="74134at2"/>
<dbReference type="RefSeq" id="WP_068020039.1">
    <property type="nucleotide sequence ID" value="NZ_QQAZ01000013.1"/>
</dbReference>
<keyword evidence="1" id="KW-0472">Membrane</keyword>
<evidence type="ECO:0000313" key="2">
    <source>
        <dbReference type="EMBL" id="RDI45355.1"/>
    </source>
</evidence>
<dbReference type="STRING" id="1210089.GCA_001613165_03149"/>
<name>A0A370GNQ3_9NOCA</name>
<comment type="caution">
    <text evidence="2">The sequence shown here is derived from an EMBL/GenBank/DDBJ whole genome shotgun (WGS) entry which is preliminary data.</text>
</comment>
<keyword evidence="1" id="KW-0812">Transmembrane</keyword>
<feature type="transmembrane region" description="Helical" evidence="1">
    <location>
        <begin position="87"/>
        <end position="107"/>
    </location>
</feature>
<organism evidence="2 3">
    <name type="scientific">Nocardia mexicana</name>
    <dbReference type="NCBI Taxonomy" id="279262"/>
    <lineage>
        <taxon>Bacteria</taxon>
        <taxon>Bacillati</taxon>
        <taxon>Actinomycetota</taxon>
        <taxon>Actinomycetes</taxon>
        <taxon>Mycobacteriales</taxon>
        <taxon>Nocardiaceae</taxon>
        <taxon>Nocardia</taxon>
    </lineage>
</organism>
<dbReference type="AlphaFoldDB" id="A0A370GNQ3"/>
<dbReference type="EMBL" id="QQAZ01000013">
    <property type="protein sequence ID" value="RDI45355.1"/>
    <property type="molecule type" value="Genomic_DNA"/>
</dbReference>
<keyword evidence="1" id="KW-1133">Transmembrane helix</keyword>
<dbReference type="Proteomes" id="UP000255355">
    <property type="component" value="Unassembled WGS sequence"/>
</dbReference>
<feature type="transmembrane region" description="Helical" evidence="1">
    <location>
        <begin position="12"/>
        <end position="34"/>
    </location>
</feature>
<feature type="transmembrane region" description="Helical" evidence="1">
    <location>
        <begin position="119"/>
        <end position="139"/>
    </location>
</feature>
<reference evidence="2 3" key="1">
    <citation type="submission" date="2018-07" db="EMBL/GenBank/DDBJ databases">
        <title>Genomic Encyclopedia of Type Strains, Phase IV (KMG-IV): sequencing the most valuable type-strain genomes for metagenomic binning, comparative biology and taxonomic classification.</title>
        <authorList>
            <person name="Goeker M."/>
        </authorList>
    </citation>
    <scope>NUCLEOTIDE SEQUENCE [LARGE SCALE GENOMIC DNA]</scope>
    <source>
        <strain evidence="2 3">DSM 44952</strain>
    </source>
</reference>
<gene>
    <name evidence="2" type="ORF">DFR68_113126</name>
</gene>
<protein>
    <submittedName>
        <fullName evidence="2">Uncharacterized protein</fullName>
    </submittedName>
</protein>
<evidence type="ECO:0000313" key="3">
    <source>
        <dbReference type="Proteomes" id="UP000255355"/>
    </source>
</evidence>